<dbReference type="GO" id="GO:0001664">
    <property type="term" value="F:G protein-coupled receptor binding"/>
    <property type="evidence" value="ECO:0007669"/>
    <property type="project" value="TreeGrafter"/>
</dbReference>
<feature type="region of interest" description="Disordered" evidence="5">
    <location>
        <begin position="169"/>
        <end position="197"/>
    </location>
</feature>
<keyword evidence="3" id="KW-0807">Transducer</keyword>
<sequence>MSSSSSTTTDNNNNIANTDSITDSIVEKFLYYVHENNSIPPSVLKKFESIIGIKSIDNWQNIIENKTLLHYLIHVLLQSGIDNWSSFLMYQSTPPPAPTTLPPISVEDEFLDYIVTSDSCDTSEEGDDDDDDGDDNARDDIESGLVNSSNCSLARTLVKSTSDIVDIDEFINYNEDDDDDDDEEEDEEEKRENLNEDWDHLADLKTEDGLVYKSIRKLSINTKRRNKNLDHNSRLDSSNLPYLNRNYIELNSNFNLLEFSIDQLTNMNYSEHKISLNSLQIIMKIITDQCEFRNAFYNIIQFYHKKLMLVHTLLNVESLITIGSITLRTINLGEHSEHLNKQFHYFESVNMILFFISLEDVYRFTYVQGNKFVNHQTFKLFEDIVNSPDLTKKDILVFLNKYDILKSIISQINNDTNQITINKEDDKTDWNIFIQMIKSYLIELHNHANMKGSHLYFHIICSLDIDKMKWIIKDSIRTILEINRKRHLIF</sequence>
<organism evidence="6 7">
    <name type="scientific">Schistosoma mattheei</name>
    <dbReference type="NCBI Taxonomy" id="31246"/>
    <lineage>
        <taxon>Eukaryota</taxon>
        <taxon>Metazoa</taxon>
        <taxon>Spiralia</taxon>
        <taxon>Lophotrochozoa</taxon>
        <taxon>Platyhelminthes</taxon>
        <taxon>Trematoda</taxon>
        <taxon>Digenea</taxon>
        <taxon>Strigeidida</taxon>
        <taxon>Schistosomatoidea</taxon>
        <taxon>Schistosomatidae</taxon>
        <taxon>Schistosoma</taxon>
    </lineage>
</organism>
<keyword evidence="1 4" id="KW-0547">Nucleotide-binding</keyword>
<feature type="compositionally biased region" description="Acidic residues" evidence="5">
    <location>
        <begin position="169"/>
        <end position="189"/>
    </location>
</feature>
<dbReference type="GO" id="GO:0003924">
    <property type="term" value="F:GTPase activity"/>
    <property type="evidence" value="ECO:0007669"/>
    <property type="project" value="InterPro"/>
</dbReference>
<feature type="binding site" evidence="4">
    <location>
        <begin position="400"/>
        <end position="403"/>
    </location>
    <ligand>
        <name>GTP</name>
        <dbReference type="ChEBI" id="CHEBI:37565"/>
    </ligand>
</feature>
<dbReference type="AlphaFoldDB" id="A0AA85C2B6"/>
<evidence type="ECO:0000313" key="7">
    <source>
        <dbReference type="WBParaSite" id="SMTH1_89060.1"/>
    </source>
</evidence>
<dbReference type="WBParaSite" id="SMTH1_89060.1">
    <property type="protein sequence ID" value="SMTH1_89060.1"/>
    <property type="gene ID" value="SMTH1_89060"/>
</dbReference>
<evidence type="ECO:0000256" key="5">
    <source>
        <dbReference type="SAM" id="MobiDB-lite"/>
    </source>
</evidence>
<dbReference type="GO" id="GO:0007188">
    <property type="term" value="P:adenylate cyclase-modulating G protein-coupled receptor signaling pathway"/>
    <property type="evidence" value="ECO:0007669"/>
    <property type="project" value="TreeGrafter"/>
</dbReference>
<dbReference type="GO" id="GO:0005834">
    <property type="term" value="C:heterotrimeric G-protein complex"/>
    <property type="evidence" value="ECO:0007669"/>
    <property type="project" value="TreeGrafter"/>
</dbReference>
<dbReference type="InterPro" id="IPR001019">
    <property type="entry name" value="Gprotein_alpha_su"/>
</dbReference>
<dbReference type="GO" id="GO:0031683">
    <property type="term" value="F:G-protein beta/gamma-subunit complex binding"/>
    <property type="evidence" value="ECO:0007669"/>
    <property type="project" value="InterPro"/>
</dbReference>
<dbReference type="GO" id="GO:0005525">
    <property type="term" value="F:GTP binding"/>
    <property type="evidence" value="ECO:0007669"/>
    <property type="project" value="UniProtKB-KW"/>
</dbReference>
<feature type="compositionally biased region" description="Acidic residues" evidence="5">
    <location>
        <begin position="121"/>
        <end position="134"/>
    </location>
</feature>
<proteinExistence type="predicted"/>
<evidence type="ECO:0000256" key="2">
    <source>
        <dbReference type="ARBA" id="ARBA00023134"/>
    </source>
</evidence>
<dbReference type="InterPro" id="IPR027417">
    <property type="entry name" value="P-loop_NTPase"/>
</dbReference>
<dbReference type="Gene3D" id="3.40.50.300">
    <property type="entry name" value="P-loop containing nucleotide triphosphate hydrolases"/>
    <property type="match status" value="1"/>
</dbReference>
<dbReference type="PANTHER" id="PTHR10218">
    <property type="entry name" value="GTP-BINDING PROTEIN ALPHA SUBUNIT"/>
    <property type="match status" value="1"/>
</dbReference>
<accession>A0AA85C2B6</accession>
<dbReference type="Pfam" id="PF00503">
    <property type="entry name" value="G-alpha"/>
    <property type="match status" value="1"/>
</dbReference>
<keyword evidence="2 4" id="KW-0342">GTP-binding</keyword>
<reference evidence="7" key="1">
    <citation type="submission" date="2023-11" db="UniProtKB">
        <authorList>
            <consortium name="WormBaseParasite"/>
        </authorList>
    </citation>
    <scope>IDENTIFICATION</scope>
</reference>
<dbReference type="GO" id="GO:0005737">
    <property type="term" value="C:cytoplasm"/>
    <property type="evidence" value="ECO:0007669"/>
    <property type="project" value="TreeGrafter"/>
</dbReference>
<evidence type="ECO:0000256" key="3">
    <source>
        <dbReference type="ARBA" id="ARBA00023224"/>
    </source>
</evidence>
<dbReference type="SUPFAM" id="SSF52540">
    <property type="entry name" value="P-loop containing nucleoside triphosphate hydrolases"/>
    <property type="match status" value="1"/>
</dbReference>
<dbReference type="Proteomes" id="UP000050791">
    <property type="component" value="Unassembled WGS sequence"/>
</dbReference>
<protein>
    <submittedName>
        <fullName evidence="7">Uncharacterized protein</fullName>
    </submittedName>
</protein>
<evidence type="ECO:0000313" key="6">
    <source>
        <dbReference type="Proteomes" id="UP000050791"/>
    </source>
</evidence>
<evidence type="ECO:0000256" key="4">
    <source>
        <dbReference type="PIRSR" id="PIRSR601019-1"/>
    </source>
</evidence>
<dbReference type="PANTHER" id="PTHR10218:SF360">
    <property type="entry name" value="GUANINE NUCLEOTIDE-BINDING PROTEIN SUBUNIT ALPHA HOMOLOG"/>
    <property type="match status" value="1"/>
</dbReference>
<evidence type="ECO:0000256" key="1">
    <source>
        <dbReference type="ARBA" id="ARBA00022741"/>
    </source>
</evidence>
<name>A0AA85C2B6_9TREM</name>
<feature type="region of interest" description="Disordered" evidence="5">
    <location>
        <begin position="119"/>
        <end position="144"/>
    </location>
</feature>